<accession>A0ABT8KCG8</accession>
<dbReference type="EMBL" id="JAROCF010000001">
    <property type="protein sequence ID" value="MDN4615141.1"/>
    <property type="molecule type" value="Genomic_DNA"/>
</dbReference>
<dbReference type="Pfam" id="PF13304">
    <property type="entry name" value="AAA_21"/>
    <property type="match status" value="1"/>
</dbReference>
<dbReference type="PIRSF" id="PIRSF029347">
    <property type="entry name" value="RecF"/>
    <property type="match status" value="1"/>
</dbReference>
<evidence type="ECO:0000313" key="3">
    <source>
        <dbReference type="Proteomes" id="UP001174208"/>
    </source>
</evidence>
<organism evidence="2 3">
    <name type="scientific">Leifsonia williamsii</name>
    <dbReference type="NCBI Taxonomy" id="3035919"/>
    <lineage>
        <taxon>Bacteria</taxon>
        <taxon>Bacillati</taxon>
        <taxon>Actinomycetota</taxon>
        <taxon>Actinomycetes</taxon>
        <taxon>Micrococcales</taxon>
        <taxon>Microbacteriaceae</taxon>
        <taxon>Leifsonia</taxon>
    </lineage>
</organism>
<feature type="domain" description="ATPase AAA-type core" evidence="1">
    <location>
        <begin position="51"/>
        <end position="350"/>
    </location>
</feature>
<comment type="caution">
    <text evidence="2">The sequence shown here is derived from an EMBL/GenBank/DDBJ whole genome shotgun (WGS) entry which is preliminary data.</text>
</comment>
<dbReference type="PANTHER" id="PTHR40396:SF1">
    <property type="entry name" value="ATPASE AAA-TYPE CORE DOMAIN-CONTAINING PROTEIN"/>
    <property type="match status" value="1"/>
</dbReference>
<evidence type="ECO:0000259" key="1">
    <source>
        <dbReference type="Pfam" id="PF13304"/>
    </source>
</evidence>
<dbReference type="InterPro" id="IPR014555">
    <property type="entry name" value="RecF-like"/>
</dbReference>
<dbReference type="InterPro" id="IPR003959">
    <property type="entry name" value="ATPase_AAA_core"/>
</dbReference>
<keyword evidence="3" id="KW-1185">Reference proteome</keyword>
<proteinExistence type="predicted"/>
<gene>
    <name evidence="2" type="ORF">P5G50_11850</name>
</gene>
<dbReference type="RefSeq" id="WP_301208737.1">
    <property type="nucleotide sequence ID" value="NZ_JAROCF010000001.1"/>
</dbReference>
<sequence>MPLETLHDGIEGLADAKMPIPGSVWPSPTIRRVVLKNFKSIEACDVPLSRLTLLVGPNGSGKSNFIDGIRLTRDALQTNLENAIRDRGGIVDVRRRSTGHPTHFGVRYDIDTPSGHAEYAYQVSAKKDFTFEVQKEVCRVYRREELVASFQSVDGVISSTGPSLATVRVARNSLALSVIGGLTEYEEVAVGLRDFGFYNFNPNHVRDLQSPDMGEILTEDGSNLASVIRRLREMSPRSLDRVTEYLGAVVPGIRSIAPRSFGPKETVEFKQDVVGDQRAWSFLASNVSDGTLRALCVLVAAFQENTPLVSIEEPETAVHPGAAHRLMDALLERSKKHQLLLTTHSPDLLDHPSIDVDSVLAVQSDRGKTTIGQVDPATRMAAKENLYTVGELLRLEQVKPDVFAKTTQKPASLF</sequence>
<dbReference type="Proteomes" id="UP001174208">
    <property type="component" value="Unassembled WGS sequence"/>
</dbReference>
<dbReference type="PANTHER" id="PTHR40396">
    <property type="entry name" value="ATPASE-LIKE PROTEIN"/>
    <property type="match status" value="1"/>
</dbReference>
<name>A0ABT8KCG8_9MICO</name>
<evidence type="ECO:0000313" key="2">
    <source>
        <dbReference type="EMBL" id="MDN4615141.1"/>
    </source>
</evidence>
<protein>
    <submittedName>
        <fullName evidence="2">AAA family ATPase</fullName>
    </submittedName>
</protein>
<dbReference type="SUPFAM" id="SSF52540">
    <property type="entry name" value="P-loop containing nucleoside triphosphate hydrolases"/>
    <property type="match status" value="1"/>
</dbReference>
<dbReference type="Gene3D" id="3.40.50.300">
    <property type="entry name" value="P-loop containing nucleotide triphosphate hydrolases"/>
    <property type="match status" value="1"/>
</dbReference>
<dbReference type="InterPro" id="IPR027417">
    <property type="entry name" value="P-loop_NTPase"/>
</dbReference>
<reference evidence="2" key="1">
    <citation type="submission" date="2023-06" db="EMBL/GenBank/DDBJ databases">
        <title>MT1 and MT2 Draft Genomes of Novel Species.</title>
        <authorList>
            <person name="Venkateswaran K."/>
        </authorList>
    </citation>
    <scope>NUCLEOTIDE SEQUENCE</scope>
    <source>
        <strain evidence="2">F6_8S_P_1B</strain>
    </source>
</reference>